<evidence type="ECO:0000256" key="1">
    <source>
        <dbReference type="ARBA" id="ARBA00005817"/>
    </source>
</evidence>
<evidence type="ECO:0000256" key="2">
    <source>
        <dbReference type="ARBA" id="ARBA00022630"/>
    </source>
</evidence>
<dbReference type="SUPFAM" id="SSF54862">
    <property type="entry name" value="4Fe-4S ferredoxins"/>
    <property type="match status" value="1"/>
</dbReference>
<accession>A0A3G1KM93</accession>
<evidence type="ECO:0000256" key="3">
    <source>
        <dbReference type="ARBA" id="ARBA00022723"/>
    </source>
</evidence>
<keyword evidence="9" id="KW-1185">Reference proteome</keyword>
<sequence length="404" mass="43422">MLGIQILRDKCIGCGICMDACLQNAIELDDENTAVIGAACNMCGSCVPECPSEAIRKSGAGAENLDYLDVSHLAGCRDIWVITELRDGRIASCTMELLGEAHRLVKGTAHSVAAVLLCKEVGLYPSELIAAGADKVYTIQNKMFKQFKDQPYKEAILRLVKEEKPLAILFSATAMGRSLAPRLAAALKTGLSADCTQLELRDNGILIQTRPAFGGNLFASILCPYTWPQMATVRPKVMKPLEPDAKRQGKVIEKNYHLDENAVMTNIIDYIAEISEASVDDAEIVVAAGYGAATEKGLALVSELAKVFGGALGVSRKVVDAGLISYKHQIGQTGKTISPKLYITCGISGAIQHIVGMSSAKKIVAIDLDPNAPIFHMADVGIVADLYEFIPKLITAQNERKKQV</sequence>
<dbReference type="PROSITE" id="PS51379">
    <property type="entry name" value="4FE4S_FER_2"/>
    <property type="match status" value="2"/>
</dbReference>
<evidence type="ECO:0000259" key="7">
    <source>
        <dbReference type="PROSITE" id="PS51379"/>
    </source>
</evidence>
<feature type="binding site" evidence="6">
    <location>
        <begin position="315"/>
        <end position="316"/>
    </location>
    <ligand>
        <name>FAD</name>
        <dbReference type="ChEBI" id="CHEBI:57692"/>
    </ligand>
</feature>
<feature type="domain" description="4Fe-4S ferredoxin-type" evidence="7">
    <location>
        <begin position="2"/>
        <end position="31"/>
    </location>
</feature>
<dbReference type="InterPro" id="IPR017896">
    <property type="entry name" value="4Fe4S_Fe-S-bd"/>
</dbReference>
<dbReference type="PANTHER" id="PTHR43153">
    <property type="entry name" value="ELECTRON TRANSFER FLAVOPROTEIN ALPHA"/>
    <property type="match status" value="1"/>
</dbReference>
<dbReference type="Gene3D" id="3.30.70.20">
    <property type="match status" value="1"/>
</dbReference>
<comment type="similarity">
    <text evidence="1">Belongs to the ETF alpha-subunit/FixB family.</text>
</comment>
<keyword evidence="6" id="KW-0274">FAD</keyword>
<dbReference type="GO" id="GO:0009055">
    <property type="term" value="F:electron transfer activity"/>
    <property type="evidence" value="ECO:0007669"/>
    <property type="project" value="InterPro"/>
</dbReference>
<organism evidence="8 9">
    <name type="scientific">Formimonas warabiya</name>
    <dbReference type="NCBI Taxonomy" id="1761012"/>
    <lineage>
        <taxon>Bacteria</taxon>
        <taxon>Bacillati</taxon>
        <taxon>Bacillota</taxon>
        <taxon>Clostridia</taxon>
        <taxon>Eubacteriales</taxon>
        <taxon>Peptococcaceae</taxon>
        <taxon>Candidatus Formimonas</taxon>
    </lineage>
</organism>
<proteinExistence type="inferred from homology"/>
<dbReference type="CDD" id="cd01715">
    <property type="entry name" value="ETF_alpha"/>
    <property type="match status" value="1"/>
</dbReference>
<keyword evidence="5" id="KW-0411">Iron-sulfur</keyword>
<dbReference type="RefSeq" id="WP_148132696.1">
    <property type="nucleotide sequence ID" value="NZ_CP017634.1"/>
</dbReference>
<dbReference type="InterPro" id="IPR017900">
    <property type="entry name" value="4Fe4S_Fe_S_CS"/>
</dbReference>
<protein>
    <recommendedName>
        <fullName evidence="7">4Fe-4S ferredoxin-type domain-containing protein</fullName>
    </recommendedName>
</protein>
<feature type="binding site" evidence="6">
    <location>
        <begin position="329"/>
        <end position="333"/>
    </location>
    <ligand>
        <name>FAD</name>
        <dbReference type="ChEBI" id="CHEBI:57692"/>
    </ligand>
</feature>
<keyword evidence="4" id="KW-0408">Iron</keyword>
<reference evidence="8 9" key="1">
    <citation type="submission" date="2016-10" db="EMBL/GenBank/DDBJ databases">
        <title>Complete Genome Sequence of Peptococcaceae strain DCMF.</title>
        <authorList>
            <person name="Edwards R.J."/>
            <person name="Holland S.I."/>
            <person name="Deshpande N.P."/>
            <person name="Wong Y.K."/>
            <person name="Ertan H."/>
            <person name="Manefield M."/>
            <person name="Russell T.L."/>
            <person name="Lee M.J."/>
        </authorList>
    </citation>
    <scope>NUCLEOTIDE SEQUENCE [LARGE SCALE GENOMIC DNA]</scope>
    <source>
        <strain evidence="8 9">DCMF</strain>
    </source>
</reference>
<dbReference type="SMART" id="SM00893">
    <property type="entry name" value="ETF"/>
    <property type="match status" value="1"/>
</dbReference>
<dbReference type="Pfam" id="PF00766">
    <property type="entry name" value="ETF_alpha"/>
    <property type="match status" value="1"/>
</dbReference>
<dbReference type="InterPro" id="IPR014730">
    <property type="entry name" value="ETF_a/b_N"/>
</dbReference>
<gene>
    <name evidence="8" type="ORF">DCMF_00930</name>
</gene>
<feature type="domain" description="4Fe-4S ferredoxin-type" evidence="7">
    <location>
        <begin position="32"/>
        <end position="60"/>
    </location>
</feature>
<evidence type="ECO:0000313" key="9">
    <source>
        <dbReference type="Proteomes" id="UP000323521"/>
    </source>
</evidence>
<dbReference type="PANTHER" id="PTHR43153:SF1">
    <property type="entry name" value="ELECTRON TRANSFER FLAVOPROTEIN SUBUNIT ALPHA, MITOCHONDRIAL"/>
    <property type="match status" value="1"/>
</dbReference>
<dbReference type="PROSITE" id="PS00198">
    <property type="entry name" value="4FE4S_FER_1"/>
    <property type="match status" value="1"/>
</dbReference>
<dbReference type="Pfam" id="PF01012">
    <property type="entry name" value="ETF"/>
    <property type="match status" value="1"/>
</dbReference>
<dbReference type="Pfam" id="PF12838">
    <property type="entry name" value="Fer4_7"/>
    <property type="match status" value="1"/>
</dbReference>
<dbReference type="Gene3D" id="3.40.50.1220">
    <property type="entry name" value="TPP-binding domain"/>
    <property type="match status" value="1"/>
</dbReference>
<evidence type="ECO:0000313" key="8">
    <source>
        <dbReference type="EMBL" id="ATW23547.1"/>
    </source>
</evidence>
<dbReference type="EMBL" id="CP017634">
    <property type="protein sequence ID" value="ATW23547.1"/>
    <property type="molecule type" value="Genomic_DNA"/>
</dbReference>
<dbReference type="InterPro" id="IPR014731">
    <property type="entry name" value="ETF_asu_C"/>
</dbReference>
<dbReference type="SUPFAM" id="SSF52467">
    <property type="entry name" value="DHS-like NAD/FAD-binding domain"/>
    <property type="match status" value="1"/>
</dbReference>
<keyword evidence="3" id="KW-0479">Metal-binding</keyword>
<dbReference type="InterPro" id="IPR033947">
    <property type="entry name" value="ETF_alpha_N"/>
</dbReference>
<evidence type="ECO:0000256" key="5">
    <source>
        <dbReference type="ARBA" id="ARBA00023014"/>
    </source>
</evidence>
<dbReference type="SUPFAM" id="SSF52402">
    <property type="entry name" value="Adenine nucleotide alpha hydrolases-like"/>
    <property type="match status" value="1"/>
</dbReference>
<dbReference type="OrthoDB" id="9770286at2"/>
<dbReference type="Gene3D" id="3.40.50.620">
    <property type="entry name" value="HUPs"/>
    <property type="match status" value="1"/>
</dbReference>
<dbReference type="AlphaFoldDB" id="A0A3G1KM93"/>
<evidence type="ECO:0000256" key="4">
    <source>
        <dbReference type="ARBA" id="ARBA00023004"/>
    </source>
</evidence>
<dbReference type="Proteomes" id="UP000323521">
    <property type="component" value="Chromosome"/>
</dbReference>
<dbReference type="GO" id="GO:0033539">
    <property type="term" value="P:fatty acid beta-oxidation using acyl-CoA dehydrogenase"/>
    <property type="evidence" value="ECO:0007669"/>
    <property type="project" value="TreeGrafter"/>
</dbReference>
<evidence type="ECO:0000256" key="6">
    <source>
        <dbReference type="PIRSR" id="PIRSR000089-1"/>
    </source>
</evidence>
<dbReference type="PIRSF" id="PIRSF000089">
    <property type="entry name" value="Electra_flavoP_a"/>
    <property type="match status" value="1"/>
</dbReference>
<keyword evidence="2" id="KW-0285">Flavoprotein</keyword>
<dbReference type="KEGG" id="fwa:DCMF_00930"/>
<feature type="binding site" evidence="6">
    <location>
        <begin position="346"/>
        <end position="353"/>
    </location>
    <ligand>
        <name>FAD</name>
        <dbReference type="ChEBI" id="CHEBI:57692"/>
    </ligand>
</feature>
<dbReference type="InterPro" id="IPR029035">
    <property type="entry name" value="DHS-like_NAD/FAD-binding_dom"/>
</dbReference>
<dbReference type="GO" id="GO:0046872">
    <property type="term" value="F:metal ion binding"/>
    <property type="evidence" value="ECO:0007669"/>
    <property type="project" value="UniProtKB-KW"/>
</dbReference>
<dbReference type="GO" id="GO:0050660">
    <property type="term" value="F:flavin adenine dinucleotide binding"/>
    <property type="evidence" value="ECO:0007669"/>
    <property type="project" value="InterPro"/>
</dbReference>
<name>A0A3G1KM93_FORW1</name>
<dbReference type="InterPro" id="IPR001308">
    <property type="entry name" value="ETF_a/FixB"/>
</dbReference>
<dbReference type="InterPro" id="IPR014729">
    <property type="entry name" value="Rossmann-like_a/b/a_fold"/>
</dbReference>
<dbReference type="GO" id="GO:0051536">
    <property type="term" value="F:iron-sulfur cluster binding"/>
    <property type="evidence" value="ECO:0007669"/>
    <property type="project" value="UniProtKB-KW"/>
</dbReference>
<comment type="cofactor">
    <cofactor evidence="6">
        <name>FAD</name>
        <dbReference type="ChEBI" id="CHEBI:57692"/>
    </cofactor>
    <text evidence="6">Binds 1 FAD per dimer.</text>
</comment>